<comment type="similarity">
    <text evidence="7">Belongs to the PAL/histidase family.</text>
</comment>
<evidence type="ECO:0000313" key="10">
    <source>
        <dbReference type="EMBL" id="MBP2040375.1"/>
    </source>
</evidence>
<comment type="catalytic activity">
    <reaction evidence="5 8">
        <text>L-histidine = trans-urocanate + NH4(+)</text>
        <dbReference type="Rhea" id="RHEA:21232"/>
        <dbReference type="ChEBI" id="CHEBI:17771"/>
        <dbReference type="ChEBI" id="CHEBI:28938"/>
        <dbReference type="ChEBI" id="CHEBI:57595"/>
        <dbReference type="EC" id="4.3.1.3"/>
    </reaction>
</comment>
<dbReference type="InterPro" id="IPR008948">
    <property type="entry name" value="L-Aspartase-like"/>
</dbReference>
<dbReference type="Pfam" id="PF00221">
    <property type="entry name" value="Lyase_aromatic"/>
    <property type="match status" value="1"/>
</dbReference>
<organism evidence="10 11">
    <name type="scientific">Streptomyces avidinii</name>
    <dbReference type="NCBI Taxonomy" id="1895"/>
    <lineage>
        <taxon>Bacteria</taxon>
        <taxon>Bacillati</taxon>
        <taxon>Actinomycetota</taxon>
        <taxon>Actinomycetes</taxon>
        <taxon>Kitasatosporales</taxon>
        <taxon>Streptomycetaceae</taxon>
        <taxon>Streptomyces</taxon>
    </lineage>
</organism>
<dbReference type="NCBIfam" id="NF006871">
    <property type="entry name" value="PRK09367.1"/>
    <property type="match status" value="1"/>
</dbReference>
<keyword evidence="4 7" id="KW-0456">Lyase</keyword>
<dbReference type="PROSITE" id="PS00488">
    <property type="entry name" value="PAL_HISTIDASE"/>
    <property type="match status" value="1"/>
</dbReference>
<dbReference type="CDD" id="cd00332">
    <property type="entry name" value="PAL-HAL"/>
    <property type="match status" value="1"/>
</dbReference>
<dbReference type="Gene3D" id="1.20.200.10">
    <property type="entry name" value="Fumarase/aspartase (Central domain)"/>
    <property type="match status" value="1"/>
</dbReference>
<evidence type="ECO:0000256" key="1">
    <source>
        <dbReference type="ARBA" id="ARBA00005113"/>
    </source>
</evidence>
<dbReference type="InterPro" id="IPR024083">
    <property type="entry name" value="Fumarase/histidase_N"/>
</dbReference>
<keyword evidence="3 8" id="KW-0369">Histidine metabolism</keyword>
<dbReference type="InterPro" id="IPR022313">
    <property type="entry name" value="Phe/His_NH3-lyase_AS"/>
</dbReference>
<evidence type="ECO:0000256" key="5">
    <source>
        <dbReference type="ARBA" id="ARBA00049269"/>
    </source>
</evidence>
<evidence type="ECO:0000256" key="3">
    <source>
        <dbReference type="ARBA" id="ARBA00022808"/>
    </source>
</evidence>
<evidence type="ECO:0000313" key="11">
    <source>
        <dbReference type="Proteomes" id="UP001519310"/>
    </source>
</evidence>
<keyword evidence="11" id="KW-1185">Reference proteome</keyword>
<gene>
    <name evidence="10" type="ORF">J2Z77_006230</name>
</gene>
<protein>
    <recommendedName>
        <fullName evidence="2 6">Histidine ammonia-lyase</fullName>
        <ecNumber evidence="2 6">4.3.1.3</ecNumber>
    </recommendedName>
</protein>
<comment type="pathway">
    <text evidence="1 8">Amino-acid degradation; L-histidine degradation into L-glutamate; N-formimidoyl-L-glutamate from L-histidine: step 1/3.</text>
</comment>
<dbReference type="NCBIfam" id="TIGR01225">
    <property type="entry name" value="hutH"/>
    <property type="match status" value="1"/>
</dbReference>
<proteinExistence type="inferred from homology"/>
<comment type="caution">
    <text evidence="10">The sequence shown here is derived from an EMBL/GenBank/DDBJ whole genome shotgun (WGS) entry which is preliminary data.</text>
</comment>
<accession>A0ABS4LE25</accession>
<dbReference type="PANTHER" id="PTHR10362">
    <property type="entry name" value="HISTIDINE AMMONIA-LYASE"/>
    <property type="match status" value="1"/>
</dbReference>
<dbReference type="EMBL" id="JAGGLQ010000017">
    <property type="protein sequence ID" value="MBP2040375.1"/>
    <property type="molecule type" value="Genomic_DNA"/>
</dbReference>
<dbReference type="EC" id="4.3.1.3" evidence="2 6"/>
<evidence type="ECO:0000256" key="8">
    <source>
        <dbReference type="RuleBase" id="RU004479"/>
    </source>
</evidence>
<dbReference type="InterPro" id="IPR005921">
    <property type="entry name" value="HutH"/>
</dbReference>
<evidence type="ECO:0000256" key="4">
    <source>
        <dbReference type="ARBA" id="ARBA00023239"/>
    </source>
</evidence>
<dbReference type="Gene3D" id="1.10.275.10">
    <property type="entry name" value="Fumarase/aspartase (N-terminal domain)"/>
    <property type="match status" value="1"/>
</dbReference>
<evidence type="ECO:0000256" key="9">
    <source>
        <dbReference type="RuleBase" id="RU004480"/>
    </source>
</evidence>
<sequence length="508" mass="52563">MGTSGTTAEDVIAVARGNARVELSAEAQDALARAREIVDALAAKPEPVYGVSTGFGALASRHISPELRAQLQRNIVRSHAAGMGPRVEREVVRALMFLRLKTVASGHTGVRPSVAQTMADVLNAGITPVVHEYGSLGCSGDLAPLSHCALALMGEGDAEGPDGTVRPAGELLAEAGITPVELREKEGLALLNGTDGMLGMLVMALADLGRLYTSADITAALTLEALLGTEKVLQPELHAIRPHPGQGASAANMAAVLKDSGLVRHYQEETAPRVQDAYSVRCAPQVAGAGRDTMAHAALVASRELAAAVDNPVVLPDGRVESNGNFHGAPVAYVLDFLAIAAADLGSIAERRTDRLLDKNRSHGLPPFLADDAGVDSGLMIAQYTQAALVSEMKRLAVPASADSIPSSAMQEDHVSMGWSAARKLRTAVDNLTRIIAIEMYAATRAIELRHGLTPAPASRAAIAAARAAGVQGPGPDRFLAPDLAAADAFVRSGGLVAAVEPVTGPLA</sequence>
<evidence type="ECO:0000256" key="2">
    <source>
        <dbReference type="ARBA" id="ARBA00012994"/>
    </source>
</evidence>
<reference evidence="10 11" key="1">
    <citation type="submission" date="2021-03" db="EMBL/GenBank/DDBJ databases">
        <title>Genomic Encyclopedia of Type Strains, Phase IV (KMG-IV): sequencing the most valuable type-strain genomes for metagenomic binning, comparative biology and taxonomic classification.</title>
        <authorList>
            <person name="Goeker M."/>
        </authorList>
    </citation>
    <scope>NUCLEOTIDE SEQUENCE [LARGE SCALE GENOMIC DNA]</scope>
    <source>
        <strain evidence="10 11">DSM 40526</strain>
    </source>
</reference>
<evidence type="ECO:0000256" key="7">
    <source>
        <dbReference type="RuleBase" id="RU003954"/>
    </source>
</evidence>
<dbReference type="GO" id="GO:0004397">
    <property type="term" value="F:histidine ammonia-lyase activity"/>
    <property type="evidence" value="ECO:0007669"/>
    <property type="project" value="UniProtKB-EC"/>
</dbReference>
<dbReference type="Proteomes" id="UP001519310">
    <property type="component" value="Unassembled WGS sequence"/>
</dbReference>
<dbReference type="SUPFAM" id="SSF48557">
    <property type="entry name" value="L-aspartase-like"/>
    <property type="match status" value="1"/>
</dbReference>
<dbReference type="InterPro" id="IPR001106">
    <property type="entry name" value="Aromatic_Lyase"/>
</dbReference>
<comment type="subcellular location">
    <subcellularLocation>
        <location evidence="9">Cytoplasm</location>
    </subcellularLocation>
</comment>
<name>A0ABS4LE25_STRAV</name>
<evidence type="ECO:0000256" key="6">
    <source>
        <dbReference type="NCBIfam" id="TIGR01225"/>
    </source>
</evidence>